<dbReference type="InterPro" id="IPR006969">
    <property type="entry name" value="Stig-like"/>
</dbReference>
<dbReference type="PANTHER" id="PTHR33227">
    <property type="entry name" value="STIGMA-SPECIFIC STIG1-LIKE PROTEIN 3"/>
    <property type="match status" value="1"/>
</dbReference>
<dbReference type="Proteomes" id="UP001187192">
    <property type="component" value="Unassembled WGS sequence"/>
</dbReference>
<accession>A0AA88D022</accession>
<evidence type="ECO:0000256" key="1">
    <source>
        <dbReference type="ARBA" id="ARBA00006010"/>
    </source>
</evidence>
<evidence type="ECO:0000313" key="4">
    <source>
        <dbReference type="EMBL" id="GMN36372.1"/>
    </source>
</evidence>
<feature type="chain" id="PRO_5041688262" description="Stigma-specific STIG1-like protein 1" evidence="3">
    <location>
        <begin position="23"/>
        <end position="145"/>
    </location>
</feature>
<dbReference type="AlphaFoldDB" id="A0AA88D022"/>
<evidence type="ECO:0000313" key="5">
    <source>
        <dbReference type="Proteomes" id="UP001187192"/>
    </source>
</evidence>
<evidence type="ECO:0000256" key="2">
    <source>
        <dbReference type="ARBA" id="ARBA00022729"/>
    </source>
</evidence>
<keyword evidence="5" id="KW-1185">Reference proteome</keyword>
<protein>
    <recommendedName>
        <fullName evidence="6">Stigma-specific STIG1-like protein 1</fullName>
    </recommendedName>
</protein>
<dbReference type="EMBL" id="BTGU01000006">
    <property type="protein sequence ID" value="GMN36372.1"/>
    <property type="molecule type" value="Genomic_DNA"/>
</dbReference>
<comment type="similarity">
    <text evidence="1">Belongs to the STIG1 family.</text>
</comment>
<dbReference type="Gramene" id="FCD_00006401-RA">
    <property type="protein sequence ID" value="FCD_00006401-RA:cds"/>
    <property type="gene ID" value="FCD_00006401"/>
</dbReference>
<name>A0AA88D022_FICCA</name>
<comment type="caution">
    <text evidence="4">The sequence shown here is derived from an EMBL/GenBank/DDBJ whole genome shotgun (WGS) entry which is preliminary data.</text>
</comment>
<feature type="signal peptide" evidence="3">
    <location>
        <begin position="1"/>
        <end position="22"/>
    </location>
</feature>
<reference evidence="4" key="1">
    <citation type="submission" date="2023-07" db="EMBL/GenBank/DDBJ databases">
        <title>draft genome sequence of fig (Ficus carica).</title>
        <authorList>
            <person name="Takahashi T."/>
            <person name="Nishimura K."/>
        </authorList>
    </citation>
    <scope>NUCLEOTIDE SEQUENCE</scope>
</reference>
<dbReference type="PANTHER" id="PTHR33227:SF59">
    <property type="entry name" value="STIGMA-SPECIFIC STIG1-LIKE PROTEIN 3"/>
    <property type="match status" value="1"/>
</dbReference>
<evidence type="ECO:0000256" key="3">
    <source>
        <dbReference type="SAM" id="SignalP"/>
    </source>
</evidence>
<keyword evidence="2 3" id="KW-0732">Signal</keyword>
<proteinExistence type="inferred from homology"/>
<dbReference type="Pfam" id="PF04885">
    <property type="entry name" value="Stig1"/>
    <property type="match status" value="1"/>
</dbReference>
<gene>
    <name evidence="4" type="ORF">TIFTF001_005974</name>
</gene>
<organism evidence="4 5">
    <name type="scientific">Ficus carica</name>
    <name type="common">Common fig</name>
    <dbReference type="NCBI Taxonomy" id="3494"/>
    <lineage>
        <taxon>Eukaryota</taxon>
        <taxon>Viridiplantae</taxon>
        <taxon>Streptophyta</taxon>
        <taxon>Embryophyta</taxon>
        <taxon>Tracheophyta</taxon>
        <taxon>Spermatophyta</taxon>
        <taxon>Magnoliopsida</taxon>
        <taxon>eudicotyledons</taxon>
        <taxon>Gunneridae</taxon>
        <taxon>Pentapetalae</taxon>
        <taxon>rosids</taxon>
        <taxon>fabids</taxon>
        <taxon>Rosales</taxon>
        <taxon>Moraceae</taxon>
        <taxon>Ficeae</taxon>
        <taxon>Ficus</taxon>
    </lineage>
</organism>
<sequence>MKPLVVLFFVLLSITIAISANAATNVALTSEMQQDQAGRSGSTSLQGSSRFLAQQSMAARIMTCDKFPRVCRLKSSSGPDCCKKKCVNVRRDRFNCGMCEYKCKYTEICCKGKCVNASFDKRHCGGCNNKCKKGQFCAYGMCSYA</sequence>
<evidence type="ECO:0008006" key="6">
    <source>
        <dbReference type="Google" id="ProtNLM"/>
    </source>
</evidence>